<dbReference type="Gene3D" id="3.40.366.10">
    <property type="entry name" value="Malonyl-Coenzyme A Acyl Carrier Protein, domain 2"/>
    <property type="match status" value="1"/>
</dbReference>
<dbReference type="SUPFAM" id="SSF55048">
    <property type="entry name" value="Probable ACP-binding domain of malonyl-CoA ACP transacylase"/>
    <property type="match status" value="1"/>
</dbReference>
<dbReference type="OrthoDB" id="9808564at2"/>
<dbReference type="SMART" id="SM00827">
    <property type="entry name" value="PKS_AT"/>
    <property type="match status" value="1"/>
</dbReference>
<dbReference type="InterPro" id="IPR014043">
    <property type="entry name" value="Acyl_transferase_dom"/>
</dbReference>
<feature type="active site" evidence="7">
    <location>
        <position position="87"/>
    </location>
</feature>
<evidence type="ECO:0000256" key="3">
    <source>
        <dbReference type="ARBA" id="ARBA00022679"/>
    </source>
</evidence>
<evidence type="ECO:0000313" key="11">
    <source>
        <dbReference type="Proteomes" id="UP000054639"/>
    </source>
</evidence>
<evidence type="ECO:0000256" key="4">
    <source>
        <dbReference type="ARBA" id="ARBA00023315"/>
    </source>
</evidence>
<feature type="domain" description="Malonyl-CoA:ACP transacylase (MAT)" evidence="8">
    <location>
        <begin position="5"/>
        <end position="282"/>
    </location>
</feature>
<evidence type="ECO:0000259" key="8">
    <source>
        <dbReference type="SMART" id="SM00827"/>
    </source>
</evidence>
<evidence type="ECO:0000256" key="2">
    <source>
        <dbReference type="ARBA" id="ARBA00018953"/>
    </source>
</evidence>
<dbReference type="InterPro" id="IPR050858">
    <property type="entry name" value="Mal-CoA-ACP_Trans/PKS_FabD"/>
</dbReference>
<keyword evidence="4 6" id="KW-0012">Acyltransferase</keyword>
<sequence length="282" mass="31149">MTTYIFPGQGSQVIGMGSDLFHEFDTYVHQANSILGYDIVDLCLNDENQLLNQTQYTQPALFVVNALSYLKKLQENPDKPDFVAGHSLGEYNALHAAEVFDFATGLKLVKKRGELMSAAQGGGMAAILGLREEQIVSVLQYNQLSTLSIANYNSYTQIVISGPAQDIMSAQKCFESAGAMAYIPLRVSGAFHSPYMNAAQQVFSEFIKQFTFLPPCIQVISNIHAKPTSVAEIPECLENQITHSVNWSQSIQYLLDHGESDFVEIGPRKILTNLIQNIKNGM</sequence>
<dbReference type="Pfam" id="PF00698">
    <property type="entry name" value="Acyl_transf_1"/>
    <property type="match status" value="1"/>
</dbReference>
<dbReference type="EMBL" id="UGOW01000001">
    <property type="protein sequence ID" value="STY17896.1"/>
    <property type="molecule type" value="Genomic_DNA"/>
</dbReference>
<evidence type="ECO:0000313" key="9">
    <source>
        <dbReference type="EMBL" id="KTD50858.1"/>
    </source>
</evidence>
<comment type="catalytic activity">
    <reaction evidence="5 6">
        <text>holo-[ACP] + malonyl-CoA = malonyl-[ACP] + CoA</text>
        <dbReference type="Rhea" id="RHEA:41792"/>
        <dbReference type="Rhea" id="RHEA-COMP:9623"/>
        <dbReference type="Rhea" id="RHEA-COMP:9685"/>
        <dbReference type="ChEBI" id="CHEBI:57287"/>
        <dbReference type="ChEBI" id="CHEBI:57384"/>
        <dbReference type="ChEBI" id="CHEBI:64479"/>
        <dbReference type="ChEBI" id="CHEBI:78449"/>
        <dbReference type="EC" id="2.3.1.39"/>
    </reaction>
</comment>
<dbReference type="PANTHER" id="PTHR42681">
    <property type="entry name" value="MALONYL-COA-ACYL CARRIER PROTEIN TRANSACYLASE, MITOCHONDRIAL"/>
    <property type="match status" value="1"/>
</dbReference>
<evidence type="ECO:0000256" key="1">
    <source>
        <dbReference type="ARBA" id="ARBA00013258"/>
    </source>
</evidence>
<dbReference type="RefSeq" id="WP_058473280.1">
    <property type="nucleotide sequence ID" value="NZ_CAAAIL010000004.1"/>
</dbReference>
<gene>
    <name evidence="10" type="primary">fabD_1</name>
    <name evidence="9" type="synonym">fabD_2</name>
    <name evidence="9" type="ORF">Lqua_1085</name>
    <name evidence="10" type="ORF">NCTC12376_01711</name>
</gene>
<evidence type="ECO:0000313" key="12">
    <source>
        <dbReference type="Proteomes" id="UP000254230"/>
    </source>
</evidence>
<dbReference type="InterPro" id="IPR024925">
    <property type="entry name" value="Malonyl_CoA-ACP_transAc"/>
</dbReference>
<name>A0A378KU76_9GAMM</name>
<dbReference type="InterPro" id="IPR016036">
    <property type="entry name" value="Malonyl_transacylase_ACP-bd"/>
</dbReference>
<dbReference type="Gene3D" id="3.30.70.250">
    <property type="entry name" value="Malonyl-CoA ACP transacylase, ACP-binding"/>
    <property type="match status" value="1"/>
</dbReference>
<evidence type="ECO:0000313" key="10">
    <source>
        <dbReference type="EMBL" id="STY17896.1"/>
    </source>
</evidence>
<dbReference type="GO" id="GO:0005829">
    <property type="term" value="C:cytosol"/>
    <property type="evidence" value="ECO:0007669"/>
    <property type="project" value="TreeGrafter"/>
</dbReference>
<protein>
    <recommendedName>
        <fullName evidence="2 6">Malonyl CoA-acyl carrier protein transacylase</fullName>
        <ecNumber evidence="1 6">2.3.1.39</ecNumber>
    </recommendedName>
</protein>
<dbReference type="GO" id="GO:0004314">
    <property type="term" value="F:[acyl-carrier-protein] S-malonyltransferase activity"/>
    <property type="evidence" value="ECO:0007669"/>
    <property type="project" value="UniProtKB-EC"/>
</dbReference>
<accession>A0A378KU76</accession>
<evidence type="ECO:0000256" key="5">
    <source>
        <dbReference type="ARBA" id="ARBA00048462"/>
    </source>
</evidence>
<keyword evidence="3 6" id="KW-0808">Transferase</keyword>
<organism evidence="10 12">
    <name type="scientific">Legionella quateirensis</name>
    <dbReference type="NCBI Taxonomy" id="45072"/>
    <lineage>
        <taxon>Bacteria</taxon>
        <taxon>Pseudomonadati</taxon>
        <taxon>Pseudomonadota</taxon>
        <taxon>Gammaproteobacteria</taxon>
        <taxon>Legionellales</taxon>
        <taxon>Legionellaceae</taxon>
        <taxon>Legionella</taxon>
    </lineage>
</organism>
<evidence type="ECO:0000256" key="7">
    <source>
        <dbReference type="PIRSR" id="PIRSR000446-1"/>
    </source>
</evidence>
<dbReference type="PIRSF" id="PIRSF000446">
    <property type="entry name" value="Mct"/>
    <property type="match status" value="1"/>
</dbReference>
<dbReference type="Proteomes" id="UP000054639">
    <property type="component" value="Unassembled WGS sequence"/>
</dbReference>
<dbReference type="GO" id="GO:0006633">
    <property type="term" value="P:fatty acid biosynthetic process"/>
    <property type="evidence" value="ECO:0007669"/>
    <property type="project" value="TreeGrafter"/>
</dbReference>
<feature type="active site" evidence="7">
    <location>
        <position position="192"/>
    </location>
</feature>
<dbReference type="PANTHER" id="PTHR42681:SF1">
    <property type="entry name" value="MALONYL-COA-ACYL CARRIER PROTEIN TRANSACYLASE, MITOCHONDRIAL"/>
    <property type="match status" value="1"/>
</dbReference>
<dbReference type="SUPFAM" id="SSF52151">
    <property type="entry name" value="FabD/lysophospholipase-like"/>
    <property type="match status" value="1"/>
</dbReference>
<dbReference type="InterPro" id="IPR004410">
    <property type="entry name" value="Malonyl_CoA-ACP_transAc_FabD"/>
</dbReference>
<dbReference type="NCBIfam" id="TIGR00128">
    <property type="entry name" value="fabD"/>
    <property type="match status" value="1"/>
</dbReference>
<dbReference type="AlphaFoldDB" id="A0A378KU76"/>
<evidence type="ECO:0000256" key="6">
    <source>
        <dbReference type="PIRNR" id="PIRNR000446"/>
    </source>
</evidence>
<reference evidence="10 12" key="2">
    <citation type="submission" date="2018-06" db="EMBL/GenBank/DDBJ databases">
        <authorList>
            <consortium name="Pathogen Informatics"/>
            <person name="Doyle S."/>
        </authorList>
    </citation>
    <scope>NUCLEOTIDE SEQUENCE [LARGE SCALE GENOMIC DNA]</scope>
    <source>
        <strain evidence="10 12">NCTC12376</strain>
    </source>
</reference>
<dbReference type="EC" id="2.3.1.39" evidence="1 6"/>
<keyword evidence="11" id="KW-1185">Reference proteome</keyword>
<dbReference type="STRING" id="45072.Lqua_1085"/>
<dbReference type="InterPro" id="IPR016035">
    <property type="entry name" value="Acyl_Trfase/lysoPLipase"/>
</dbReference>
<dbReference type="InterPro" id="IPR001227">
    <property type="entry name" value="Ac_transferase_dom_sf"/>
</dbReference>
<comment type="similarity">
    <text evidence="6">Belongs to the fabD family.</text>
</comment>
<proteinExistence type="inferred from homology"/>
<dbReference type="Proteomes" id="UP000254230">
    <property type="component" value="Unassembled WGS sequence"/>
</dbReference>
<dbReference type="EMBL" id="LNYR01000012">
    <property type="protein sequence ID" value="KTD50858.1"/>
    <property type="molecule type" value="Genomic_DNA"/>
</dbReference>
<reference evidence="9 11" key="1">
    <citation type="submission" date="2015-11" db="EMBL/GenBank/DDBJ databases">
        <title>Genomic analysis of 38 Legionella species identifies large and diverse effector repertoires.</title>
        <authorList>
            <person name="Burstein D."/>
            <person name="Amaro F."/>
            <person name="Zusman T."/>
            <person name="Lifshitz Z."/>
            <person name="Cohen O."/>
            <person name="Gilbert J.A."/>
            <person name="Pupko T."/>
            <person name="Shuman H.A."/>
            <person name="Segal G."/>
        </authorList>
    </citation>
    <scope>NUCLEOTIDE SEQUENCE [LARGE SCALE GENOMIC DNA]</scope>
    <source>
        <strain evidence="9 11">ATCC 49507</strain>
    </source>
</reference>